<evidence type="ECO:0008006" key="3">
    <source>
        <dbReference type="Google" id="ProtNLM"/>
    </source>
</evidence>
<dbReference type="EMBL" id="LGTQ01000006">
    <property type="protein sequence ID" value="KPM48335.1"/>
    <property type="molecule type" value="Genomic_DNA"/>
</dbReference>
<dbReference type="AlphaFoldDB" id="A0A0P7BU95"/>
<name>A0A0P7BU95_9BACT</name>
<reference evidence="1 2" key="1">
    <citation type="submission" date="2015-07" db="EMBL/GenBank/DDBJ databases">
        <title>The draft genome sequence of Leadbetterella sp. JN14-9.</title>
        <authorList>
            <person name="Liu Y."/>
            <person name="Du J."/>
            <person name="Shao Z."/>
        </authorList>
    </citation>
    <scope>NUCLEOTIDE SEQUENCE [LARGE SCALE GENOMIC DNA]</scope>
    <source>
        <strain evidence="1 2">JN14-9</strain>
    </source>
</reference>
<proteinExistence type="predicted"/>
<keyword evidence="2" id="KW-1185">Reference proteome</keyword>
<sequence>MILFFEGMDNCLKDTTINSLRGILIQPTQVIKCSAPPKSAKNLEDFQKTFFADLFDLVYSQLTKGRNLFLNRAHLGEVVYSPIYRGYSGSWIYELEHQFLEKMSEKERNEVFLILLFDSDVASLITREDGKSFSQRKSDLLENEIQLFKEAFAKSKLEKKIAFDLKDYRNQNSKDKIEIEEILEKILRFIS</sequence>
<dbReference type="InterPro" id="IPR027417">
    <property type="entry name" value="P-loop_NTPase"/>
</dbReference>
<evidence type="ECO:0000313" key="2">
    <source>
        <dbReference type="Proteomes" id="UP000050454"/>
    </source>
</evidence>
<organism evidence="1 2">
    <name type="scientific">Jiulongibacter sediminis</name>
    <dbReference type="NCBI Taxonomy" id="1605367"/>
    <lineage>
        <taxon>Bacteria</taxon>
        <taxon>Pseudomonadati</taxon>
        <taxon>Bacteroidota</taxon>
        <taxon>Cytophagia</taxon>
        <taxon>Cytophagales</taxon>
        <taxon>Leadbetterellaceae</taxon>
        <taxon>Jiulongibacter</taxon>
    </lineage>
</organism>
<gene>
    <name evidence="1" type="ORF">AFM12_06705</name>
</gene>
<dbReference type="Gene3D" id="3.40.50.300">
    <property type="entry name" value="P-loop containing nucleotide triphosphate hydrolases"/>
    <property type="match status" value="1"/>
</dbReference>
<accession>A0A0P7BU95</accession>
<protein>
    <recommendedName>
        <fullName evidence="3">Thymidylate kinase-like domain-containing protein</fullName>
    </recommendedName>
</protein>
<dbReference type="STRING" id="1605367.AFM12_06705"/>
<dbReference type="Proteomes" id="UP000050454">
    <property type="component" value="Unassembled WGS sequence"/>
</dbReference>
<comment type="caution">
    <text evidence="1">The sequence shown here is derived from an EMBL/GenBank/DDBJ whole genome shotgun (WGS) entry which is preliminary data.</text>
</comment>
<evidence type="ECO:0000313" key="1">
    <source>
        <dbReference type="EMBL" id="KPM48335.1"/>
    </source>
</evidence>
<dbReference type="RefSeq" id="WP_055145677.1">
    <property type="nucleotide sequence ID" value="NZ_JXSZ01000006.1"/>
</dbReference>